<proteinExistence type="predicted"/>
<comment type="caution">
    <text evidence="1">The sequence shown here is derived from an EMBL/GenBank/DDBJ whole genome shotgun (WGS) entry which is preliminary data.</text>
</comment>
<dbReference type="Proteomes" id="UP000188532">
    <property type="component" value="Unassembled WGS sequence"/>
</dbReference>
<sequence length="46" mass="4666">MLAYAVAAVLGCLAGHCLVADPSLAVVMAFTWPCNLGIATASSTKR</sequence>
<evidence type="ECO:0000313" key="1">
    <source>
        <dbReference type="EMBL" id="OOK72628.1"/>
    </source>
</evidence>
<protein>
    <submittedName>
        <fullName evidence="1">Uncharacterized protein</fullName>
    </submittedName>
</protein>
<reference evidence="1 2" key="1">
    <citation type="submission" date="2017-02" db="EMBL/GenBank/DDBJ databases">
        <title>Complete genome sequences of Mycobacterium kansasii strains isolated from rhesus macaques.</title>
        <authorList>
            <person name="Panda A."/>
            <person name="Nagaraj S."/>
            <person name="Zhao X."/>
            <person name="Tettelin H."/>
            <person name="Detolla L.J."/>
        </authorList>
    </citation>
    <scope>NUCLEOTIDE SEQUENCE [LARGE SCALE GENOMIC DNA]</scope>
    <source>
        <strain evidence="1 2">11-3469</strain>
    </source>
</reference>
<organism evidence="1 2">
    <name type="scientific">Mycobacterium kansasii</name>
    <dbReference type="NCBI Taxonomy" id="1768"/>
    <lineage>
        <taxon>Bacteria</taxon>
        <taxon>Bacillati</taxon>
        <taxon>Actinomycetota</taxon>
        <taxon>Actinomycetes</taxon>
        <taxon>Mycobacteriales</taxon>
        <taxon>Mycobacteriaceae</taxon>
        <taxon>Mycobacterium</taxon>
    </lineage>
</organism>
<dbReference type="EMBL" id="MVBN01000005">
    <property type="protein sequence ID" value="OOK72628.1"/>
    <property type="molecule type" value="Genomic_DNA"/>
</dbReference>
<accession>A0A1V3X0N3</accession>
<evidence type="ECO:0000313" key="2">
    <source>
        <dbReference type="Proteomes" id="UP000188532"/>
    </source>
</evidence>
<dbReference type="AlphaFoldDB" id="A0A1V3X0N3"/>
<name>A0A1V3X0N3_MYCKA</name>
<gene>
    <name evidence="1" type="ORF">BZL29_5386</name>
</gene>